<evidence type="ECO:0000256" key="1">
    <source>
        <dbReference type="ARBA" id="ARBA00006643"/>
    </source>
</evidence>
<evidence type="ECO:0000313" key="12">
    <source>
        <dbReference type="RefSeq" id="XP_020104179.1"/>
    </source>
</evidence>
<dbReference type="RefSeq" id="XP_020104178.1">
    <property type="nucleotide sequence ID" value="XM_020248589.1"/>
</dbReference>
<evidence type="ECO:0000313" key="9">
    <source>
        <dbReference type="RefSeq" id="XP_020104176.1"/>
    </source>
</evidence>
<dbReference type="Gene3D" id="1.25.40.10">
    <property type="entry name" value="Tetratricopeptide repeat domain"/>
    <property type="match status" value="3"/>
</dbReference>
<dbReference type="PANTHER" id="PTHR47926">
    <property type="entry name" value="PENTATRICOPEPTIDE REPEAT-CONTAINING PROTEIN"/>
    <property type="match status" value="1"/>
</dbReference>
<evidence type="ECO:0000256" key="4">
    <source>
        <dbReference type="PROSITE-ProRule" id="PRU00708"/>
    </source>
</evidence>
<reference evidence="5" key="1">
    <citation type="journal article" date="2015" name="Nat. Genet.">
        <title>The pineapple genome and the evolution of CAM photosynthesis.</title>
        <authorList>
            <person name="Ming R."/>
            <person name="VanBuren R."/>
            <person name="Wai C.M."/>
            <person name="Tang H."/>
            <person name="Schatz M.C."/>
            <person name="Bowers J.E."/>
            <person name="Lyons E."/>
            <person name="Wang M.L."/>
            <person name="Chen J."/>
            <person name="Biggers E."/>
            <person name="Zhang J."/>
            <person name="Huang L."/>
            <person name="Zhang L."/>
            <person name="Miao W."/>
            <person name="Zhang J."/>
            <person name="Ye Z."/>
            <person name="Miao C."/>
            <person name="Lin Z."/>
            <person name="Wang H."/>
            <person name="Zhou H."/>
            <person name="Yim W.C."/>
            <person name="Priest H.D."/>
            <person name="Zheng C."/>
            <person name="Woodhouse M."/>
            <person name="Edger P.P."/>
            <person name="Guyot R."/>
            <person name="Guo H.B."/>
            <person name="Guo H."/>
            <person name="Zheng G."/>
            <person name="Singh R."/>
            <person name="Sharma A."/>
            <person name="Min X."/>
            <person name="Zheng Y."/>
            <person name="Lee H."/>
            <person name="Gurtowski J."/>
            <person name="Sedlazeck F.J."/>
            <person name="Harkess A."/>
            <person name="McKain M.R."/>
            <person name="Liao Z."/>
            <person name="Fang J."/>
            <person name="Liu J."/>
            <person name="Zhang X."/>
            <person name="Zhang Q."/>
            <person name="Hu W."/>
            <person name="Qin Y."/>
            <person name="Wang K."/>
            <person name="Chen L.Y."/>
            <person name="Shirley N."/>
            <person name="Lin Y.R."/>
            <person name="Liu L.Y."/>
            <person name="Hernandez A.G."/>
            <person name="Wright C.L."/>
            <person name="Bulone V."/>
            <person name="Tuskan G.A."/>
            <person name="Heath K."/>
            <person name="Zee F."/>
            <person name="Moore P.H."/>
            <person name="Sunkar R."/>
            <person name="Leebens-Mack J.H."/>
            <person name="Mockler T."/>
            <person name="Bennetzen J.L."/>
            <person name="Freeling M."/>
            <person name="Sankoff D."/>
            <person name="Paterson A.H."/>
            <person name="Zhu X."/>
            <person name="Yang X."/>
            <person name="Smith J.A."/>
            <person name="Cushman J.C."/>
            <person name="Paull R.E."/>
            <person name="Yu Q."/>
        </authorList>
    </citation>
    <scope>NUCLEOTIDE SEQUENCE [LARGE SCALE GENOMIC DNA]</scope>
    <source>
        <strain evidence="5">cv. F153</strain>
    </source>
</reference>
<protein>
    <submittedName>
        <fullName evidence="6 7">Pentatricopeptide repeat-containing protein At5g15300</fullName>
    </submittedName>
</protein>
<reference evidence="6 7" key="2">
    <citation type="submission" date="2025-04" db="UniProtKB">
        <authorList>
            <consortium name="RefSeq"/>
        </authorList>
    </citation>
    <scope>IDENTIFICATION</scope>
    <source>
        <tissue evidence="6 7">Leaf</tissue>
    </source>
</reference>
<evidence type="ECO:0000256" key="2">
    <source>
        <dbReference type="ARBA" id="ARBA00022737"/>
    </source>
</evidence>
<dbReference type="Pfam" id="PF13041">
    <property type="entry name" value="PPR_2"/>
    <property type="match status" value="3"/>
</dbReference>
<dbReference type="InterPro" id="IPR046960">
    <property type="entry name" value="PPR_At4g14850-like_plant"/>
</dbReference>
<evidence type="ECO:0000313" key="7">
    <source>
        <dbReference type="RefSeq" id="XP_020104174.1"/>
    </source>
</evidence>
<evidence type="ECO:0000313" key="10">
    <source>
        <dbReference type="RefSeq" id="XP_020104177.1"/>
    </source>
</evidence>
<feature type="repeat" description="PPR" evidence="4">
    <location>
        <begin position="173"/>
        <end position="203"/>
    </location>
</feature>
<gene>
    <name evidence="6 7 8 9 10 11 12 13" type="primary">LOC109721149</name>
</gene>
<keyword evidence="5" id="KW-1185">Reference proteome</keyword>
<dbReference type="Pfam" id="PF12854">
    <property type="entry name" value="PPR_1"/>
    <property type="match status" value="2"/>
</dbReference>
<dbReference type="FunFam" id="1.25.40.10:FF:000470">
    <property type="entry name" value="Pentatricopeptide repeat-containing protein At5g66520"/>
    <property type="match status" value="1"/>
</dbReference>
<dbReference type="RefSeq" id="XP_020104177.1">
    <property type="nucleotide sequence ID" value="XM_020248588.1"/>
</dbReference>
<feature type="repeat" description="PPR" evidence="4">
    <location>
        <begin position="338"/>
        <end position="372"/>
    </location>
</feature>
<dbReference type="GO" id="GO:0003723">
    <property type="term" value="F:RNA binding"/>
    <property type="evidence" value="ECO:0007669"/>
    <property type="project" value="InterPro"/>
</dbReference>
<sequence length="541" mass="59520">MLRKFGNKRHQPGIWRRCRTLRALKQIHARMLVRGFLSDSFALRELIFSSAVSVPGAFSYAHQLFSHIPRPNLFMWNSIIRGAAHSAAPSDALSLYTRMARSGARPNKLTFPFLLRACAKLSAPSAGAQFHAAIVKSGLDSDPFVRNALINFHACCGDAASAHALFDERARGDAVAWSAMVAGYAKKGDLGVARELFDESPAKDLVSYNVMITAYAKRGEMESAQELFDTMPQRDVVTWNAIISGYVRCGSHARAVEVFGGMRERGESPDDVTMLSLLSTCADSGALDVGRRLHYLISDMCSRNGLSIVLGNALIDMYAKCGSIGGALEVFGGMREKDISTWNSIIRGLAFHGHSKEALQLFDEMLNKRLRPDEITFVGVLVACSHGGMVDEGQRYFLLMQNEYRIEPNIRHYGCMVDILGRAGLLKEAFKFVGEMKVEPNAIVWRTLLGACRVHGDVELGKRANEELMKVQSEESGDYVLLSNIYASVGEWDGSEKVRKLMDDSGVCKEAGCTLIEAGGKESKQLSLPFSSSCRLKEAVH</sequence>
<dbReference type="Pfam" id="PF20431">
    <property type="entry name" value="E_motif"/>
    <property type="match status" value="1"/>
</dbReference>
<keyword evidence="3" id="KW-0809">Transit peptide</keyword>
<dbReference type="InterPro" id="IPR002885">
    <property type="entry name" value="PPR_rpt"/>
</dbReference>
<evidence type="ECO:0000313" key="13">
    <source>
        <dbReference type="RefSeq" id="XP_020104180.1"/>
    </source>
</evidence>
<dbReference type="RefSeq" id="XP_020104180.1">
    <property type="nucleotide sequence ID" value="XM_020248591.1"/>
</dbReference>
<dbReference type="RefSeq" id="XP_020104175.1">
    <property type="nucleotide sequence ID" value="XM_020248586.1"/>
</dbReference>
<evidence type="ECO:0000313" key="8">
    <source>
        <dbReference type="RefSeq" id="XP_020104175.1"/>
    </source>
</evidence>
<dbReference type="Pfam" id="PF01535">
    <property type="entry name" value="PPR"/>
    <property type="match status" value="1"/>
</dbReference>
<accession>A0A6P5G6F3</accession>
<organism evidence="9">
    <name type="scientific">Ananas comosus</name>
    <name type="common">Pineapple</name>
    <name type="synonym">Ananas ananas</name>
    <dbReference type="NCBI Taxonomy" id="4615"/>
    <lineage>
        <taxon>Eukaryota</taxon>
        <taxon>Viridiplantae</taxon>
        <taxon>Streptophyta</taxon>
        <taxon>Embryophyta</taxon>
        <taxon>Tracheophyta</taxon>
        <taxon>Spermatophyta</taxon>
        <taxon>Magnoliopsida</taxon>
        <taxon>Liliopsida</taxon>
        <taxon>Poales</taxon>
        <taxon>Bromeliaceae</taxon>
        <taxon>Bromelioideae</taxon>
        <taxon>Ananas</taxon>
    </lineage>
</organism>
<comment type="similarity">
    <text evidence="1">Belongs to the PPR family. PCMP-H subfamily.</text>
</comment>
<dbReference type="RefSeq" id="XP_020104172.1">
    <property type="nucleotide sequence ID" value="XM_020248583.1"/>
</dbReference>
<dbReference type="GO" id="GO:0009451">
    <property type="term" value="P:RNA modification"/>
    <property type="evidence" value="ECO:0007669"/>
    <property type="project" value="InterPro"/>
</dbReference>
<dbReference type="FunFam" id="1.25.40.10:FF:000345">
    <property type="entry name" value="Pentatricopeptide repeat-containing protein"/>
    <property type="match status" value="1"/>
</dbReference>
<dbReference type="NCBIfam" id="TIGR00756">
    <property type="entry name" value="PPR"/>
    <property type="match status" value="4"/>
</dbReference>
<evidence type="ECO:0000313" key="11">
    <source>
        <dbReference type="RefSeq" id="XP_020104178.1"/>
    </source>
</evidence>
<evidence type="ECO:0000313" key="6">
    <source>
        <dbReference type="RefSeq" id="XP_020104172.1"/>
    </source>
</evidence>
<evidence type="ECO:0000256" key="3">
    <source>
        <dbReference type="ARBA" id="ARBA00022946"/>
    </source>
</evidence>
<dbReference type="Proteomes" id="UP000515123">
    <property type="component" value="Linkage group 15"/>
</dbReference>
<evidence type="ECO:0000313" key="5">
    <source>
        <dbReference type="Proteomes" id="UP000515123"/>
    </source>
</evidence>
<dbReference type="PROSITE" id="PS51375">
    <property type="entry name" value="PPR"/>
    <property type="match status" value="5"/>
</dbReference>
<dbReference type="GeneID" id="109721149"/>
<proteinExistence type="inferred from homology"/>
<dbReference type="RefSeq" id="XP_020104179.1">
    <property type="nucleotide sequence ID" value="XM_020248590.1"/>
</dbReference>
<dbReference type="InterPro" id="IPR046848">
    <property type="entry name" value="E_motif"/>
</dbReference>
<dbReference type="RefSeq" id="XP_020104174.1">
    <property type="nucleotide sequence ID" value="XM_020248585.1"/>
</dbReference>
<feature type="repeat" description="PPR" evidence="4">
    <location>
        <begin position="72"/>
        <end position="106"/>
    </location>
</feature>
<dbReference type="InterPro" id="IPR011990">
    <property type="entry name" value="TPR-like_helical_dom_sf"/>
</dbReference>
<name>A0A6P5G6F3_ANACO</name>
<dbReference type="OrthoDB" id="185373at2759"/>
<dbReference type="PANTHER" id="PTHR47926:SF391">
    <property type="entry name" value="TETRATRICOPEPTIDE-LIKE HELICAL DOMAIN SUPERFAMILY"/>
    <property type="match status" value="1"/>
</dbReference>
<dbReference type="AlphaFoldDB" id="A0A6P5G6F3"/>
<dbReference type="FunFam" id="1.25.40.10:FF:000333">
    <property type="entry name" value="Pentatricopeptide repeat-containing protein"/>
    <property type="match status" value="1"/>
</dbReference>
<feature type="repeat" description="PPR" evidence="4">
    <location>
        <begin position="204"/>
        <end position="234"/>
    </location>
</feature>
<keyword evidence="2" id="KW-0677">Repeat</keyword>
<feature type="repeat" description="PPR" evidence="4">
    <location>
        <begin position="235"/>
        <end position="269"/>
    </location>
</feature>
<dbReference type="RefSeq" id="XP_020104176.1">
    <property type="nucleotide sequence ID" value="XM_020248587.1"/>
</dbReference>